<accession>A0ABP1AM13</accession>
<dbReference type="EMBL" id="OZ023714">
    <property type="protein sequence ID" value="CAK9863586.1"/>
    <property type="molecule type" value="Genomic_DNA"/>
</dbReference>
<dbReference type="PANTHER" id="PTHR37067">
    <property type="entry name" value="PX DOMAIN-CONTAINING PROTEIN"/>
    <property type="match status" value="1"/>
</dbReference>
<gene>
    <name evidence="1" type="ORF">CSSPJE1EN2_LOCUS6581</name>
</gene>
<name>A0ABP1AM13_9BRYO</name>
<sequence length="127" mass="14846">MAQTVKKRKISGTPSRITPFQQKHLLEFGLEITQLEHNSVVTCIVCLFCKRLGLSGAMEDDGREHNQTSNTKYWNPPFRKENFAGHLTSQHLDDFAEYKALSNQEKKKFFDARKRVQELMHRYLNSM</sequence>
<dbReference type="Proteomes" id="UP001497522">
    <property type="component" value="Chromosome 13"/>
</dbReference>
<evidence type="ECO:0000313" key="2">
    <source>
        <dbReference type="Proteomes" id="UP001497522"/>
    </source>
</evidence>
<proteinExistence type="predicted"/>
<organism evidence="1 2">
    <name type="scientific">Sphagnum jensenii</name>
    <dbReference type="NCBI Taxonomy" id="128206"/>
    <lineage>
        <taxon>Eukaryota</taxon>
        <taxon>Viridiplantae</taxon>
        <taxon>Streptophyta</taxon>
        <taxon>Embryophyta</taxon>
        <taxon>Bryophyta</taxon>
        <taxon>Sphagnophytina</taxon>
        <taxon>Sphagnopsida</taxon>
        <taxon>Sphagnales</taxon>
        <taxon>Sphagnaceae</taxon>
        <taxon>Sphagnum</taxon>
    </lineage>
</organism>
<evidence type="ECO:0000313" key="1">
    <source>
        <dbReference type="EMBL" id="CAK9863586.1"/>
    </source>
</evidence>
<keyword evidence="2" id="KW-1185">Reference proteome</keyword>
<reference evidence="1" key="1">
    <citation type="submission" date="2024-03" db="EMBL/GenBank/DDBJ databases">
        <authorList>
            <consortium name="ELIXIR-Norway"/>
            <consortium name="Elixir Norway"/>
        </authorList>
    </citation>
    <scope>NUCLEOTIDE SEQUENCE</scope>
</reference>
<dbReference type="PANTHER" id="PTHR37067:SF3">
    <property type="entry name" value="PX DOMAIN-CONTAINING PROTEIN"/>
    <property type="match status" value="1"/>
</dbReference>
<protein>
    <submittedName>
        <fullName evidence="1">Uncharacterized protein</fullName>
    </submittedName>
</protein>